<protein>
    <recommendedName>
        <fullName evidence="7">Zinc finger CCHC domain-containing protein 7</fullName>
    </recommendedName>
    <alternativeName>
        <fullName evidence="8">TRAMP-like complex RNA-binding factor ZCCHC7</fullName>
    </alternativeName>
</protein>
<accession>A0ABR1A7F7</accession>
<feature type="compositionally biased region" description="Basic residues" evidence="10">
    <location>
        <begin position="470"/>
        <end position="481"/>
    </location>
</feature>
<keyword evidence="4 9" id="KW-0863">Zinc-finger</keyword>
<dbReference type="Pfam" id="PF00098">
    <property type="entry name" value="zf-CCHC"/>
    <property type="match status" value="1"/>
</dbReference>
<dbReference type="SUPFAM" id="SSF57756">
    <property type="entry name" value="Retrovirus zinc finger-like domains"/>
    <property type="match status" value="1"/>
</dbReference>
<evidence type="ECO:0000256" key="10">
    <source>
        <dbReference type="SAM" id="MobiDB-lite"/>
    </source>
</evidence>
<dbReference type="Proteomes" id="UP001369086">
    <property type="component" value="Unassembled WGS sequence"/>
</dbReference>
<dbReference type="Gene3D" id="4.10.60.10">
    <property type="entry name" value="Zinc finger, CCHC-type"/>
    <property type="match status" value="2"/>
</dbReference>
<dbReference type="PANTHER" id="PTHR46543">
    <property type="entry name" value="ZINC FINGER CCHC DOMAIN-CONTAINING PROTEIN 7"/>
    <property type="match status" value="1"/>
</dbReference>
<evidence type="ECO:0000256" key="2">
    <source>
        <dbReference type="ARBA" id="ARBA00022723"/>
    </source>
</evidence>
<feature type="region of interest" description="Disordered" evidence="10">
    <location>
        <begin position="424"/>
        <end position="566"/>
    </location>
</feature>
<evidence type="ECO:0000256" key="7">
    <source>
        <dbReference type="ARBA" id="ARBA00041190"/>
    </source>
</evidence>
<proteinExistence type="predicted"/>
<evidence type="ECO:0000313" key="12">
    <source>
        <dbReference type="EMBL" id="KAK6493028.1"/>
    </source>
</evidence>
<feature type="compositionally biased region" description="Basic and acidic residues" evidence="10">
    <location>
        <begin position="452"/>
        <end position="469"/>
    </location>
</feature>
<feature type="compositionally biased region" description="Basic residues" evidence="10">
    <location>
        <begin position="527"/>
        <end position="541"/>
    </location>
</feature>
<feature type="domain" description="CCHC-type" evidence="11">
    <location>
        <begin position="253"/>
        <end position="267"/>
    </location>
</feature>
<evidence type="ECO:0000256" key="5">
    <source>
        <dbReference type="ARBA" id="ARBA00022833"/>
    </source>
</evidence>
<dbReference type="SMART" id="SM00343">
    <property type="entry name" value="ZnF_C2HC"/>
    <property type="match status" value="4"/>
</dbReference>
<evidence type="ECO:0000256" key="6">
    <source>
        <dbReference type="ARBA" id="ARBA00023242"/>
    </source>
</evidence>
<dbReference type="PROSITE" id="PS50158">
    <property type="entry name" value="ZF_CCHC"/>
    <property type="match status" value="2"/>
</dbReference>
<comment type="subcellular location">
    <subcellularLocation>
        <location evidence="1">Nucleus</location>
    </subcellularLocation>
</comment>
<dbReference type="InterPro" id="IPR001878">
    <property type="entry name" value="Znf_CCHC"/>
</dbReference>
<dbReference type="EMBL" id="JAHFZB010000002">
    <property type="protein sequence ID" value="KAK6493028.1"/>
    <property type="molecule type" value="Genomic_DNA"/>
</dbReference>
<sequence length="566" mass="65036">MFAGYEALEEYEDELYREAENSSESGPDSEVEFQLYSQVHYSMKLDEPGSGDREKERNQPSAATLLEKRNDIIVISDSEPILISDAAEVVIVSDETDLDSVCNIKGKQGPISKTAKRRLLDGQTLLESNSCTERTPSSKPLRLRDAITMSTGLNSFRESVTVEKSKKYQDGETSDSDDSDHVESWMILGRANQDGDNTILLNLDGSSASENEAGAADNTWTISEQDIEAQISNKARRIKLRSRYYTPDKNVTCRNCNKHGHLSKNCPTPKKAPVCSMCAVRGHLQRSCPDRYCTNCYMPGHCYNKCIERAYWHKQCHRCGMTGHYADACPEIWRQYHLTTRSGPLIMPDAKSEKKTRVYCHNCSRKGHHGYECSQRRMFNETFPTVPYICYYDAEKDIRERNHRIQRKVEALKEAGLLDHINFSHSVGKEAQPPKKIRKVKEERKKRGGSKPQKEKKNLPMKKTWPEKRKERRLKSKKKKSVQVIEEDFPRGPKMPSPRAHSHSKKKFARAALFSHMKNQGDEFNEKHKKPKVKGKRKKRDSSHDDSFAVDDSLFLIKQRNKNRKR</sequence>
<evidence type="ECO:0000256" key="3">
    <source>
        <dbReference type="ARBA" id="ARBA00022737"/>
    </source>
</evidence>
<keyword evidence="13" id="KW-1185">Reference proteome</keyword>
<name>A0ABR1A7F7_HUSHU</name>
<keyword evidence="3" id="KW-0677">Repeat</keyword>
<dbReference type="PANTHER" id="PTHR46543:SF1">
    <property type="entry name" value="ZINC FINGER CCHC DOMAIN-CONTAINING PROTEIN 7"/>
    <property type="match status" value="1"/>
</dbReference>
<evidence type="ECO:0000256" key="8">
    <source>
        <dbReference type="ARBA" id="ARBA00043023"/>
    </source>
</evidence>
<evidence type="ECO:0000313" key="13">
    <source>
        <dbReference type="Proteomes" id="UP001369086"/>
    </source>
</evidence>
<reference evidence="12 13" key="1">
    <citation type="submission" date="2021-05" db="EMBL/GenBank/DDBJ databases">
        <authorList>
            <person name="Zahm M."/>
            <person name="Klopp C."/>
            <person name="Cabau C."/>
            <person name="Kuhl H."/>
            <person name="Suciu R."/>
            <person name="Ciorpac M."/>
            <person name="Holostenco D."/>
            <person name="Gessner J."/>
            <person name="Wuertz S."/>
            <person name="Hohne C."/>
            <person name="Stock M."/>
            <person name="Gislard M."/>
            <person name="Lluch J."/>
            <person name="Milhes M."/>
            <person name="Lampietro C."/>
            <person name="Lopez Roques C."/>
            <person name="Donnadieu C."/>
            <person name="Du K."/>
            <person name="Schartl M."/>
            <person name="Guiguen Y."/>
        </authorList>
    </citation>
    <scope>NUCLEOTIDE SEQUENCE [LARGE SCALE GENOMIC DNA]</scope>
    <source>
        <strain evidence="12">Hh-F2</strain>
        <tissue evidence="12">Blood</tissue>
    </source>
</reference>
<organism evidence="12 13">
    <name type="scientific">Huso huso</name>
    <name type="common">Beluga</name>
    <name type="synonym">Acipenser huso</name>
    <dbReference type="NCBI Taxonomy" id="61971"/>
    <lineage>
        <taxon>Eukaryota</taxon>
        <taxon>Metazoa</taxon>
        <taxon>Chordata</taxon>
        <taxon>Craniata</taxon>
        <taxon>Vertebrata</taxon>
        <taxon>Euteleostomi</taxon>
        <taxon>Actinopterygii</taxon>
        <taxon>Chondrostei</taxon>
        <taxon>Acipenseriformes</taxon>
        <taxon>Acipenseridae</taxon>
        <taxon>Huso</taxon>
    </lineage>
</organism>
<gene>
    <name evidence="12" type="ORF">HHUSO_G2495</name>
</gene>
<keyword evidence="5" id="KW-0862">Zinc</keyword>
<keyword evidence="2" id="KW-0479">Metal-binding</keyword>
<evidence type="ECO:0000256" key="4">
    <source>
        <dbReference type="ARBA" id="ARBA00022771"/>
    </source>
</evidence>
<evidence type="ECO:0000256" key="9">
    <source>
        <dbReference type="PROSITE-ProRule" id="PRU00047"/>
    </source>
</evidence>
<evidence type="ECO:0000256" key="1">
    <source>
        <dbReference type="ARBA" id="ARBA00004123"/>
    </source>
</evidence>
<keyword evidence="6" id="KW-0539">Nucleus</keyword>
<dbReference type="InterPro" id="IPR051644">
    <property type="entry name" value="TRAMP_AT-DNA-binding"/>
</dbReference>
<feature type="domain" description="CCHC-type" evidence="11">
    <location>
        <begin position="316"/>
        <end position="331"/>
    </location>
</feature>
<dbReference type="InterPro" id="IPR036875">
    <property type="entry name" value="Znf_CCHC_sf"/>
</dbReference>
<feature type="compositionally biased region" description="Basic residues" evidence="10">
    <location>
        <begin position="500"/>
        <end position="509"/>
    </location>
</feature>
<comment type="caution">
    <text evidence="12">The sequence shown here is derived from an EMBL/GenBank/DDBJ whole genome shotgun (WGS) entry which is preliminary data.</text>
</comment>
<evidence type="ECO:0000259" key="11">
    <source>
        <dbReference type="PROSITE" id="PS50158"/>
    </source>
</evidence>